<accession>A0A2S9SQ49</accession>
<sequence length="60" mass="6816">MVKWFLETGILRKLDFSPVVMKIGSETGILRKLDFSPVVMKIGSETGISHRECKSTRFQS</sequence>
<comment type="caution">
    <text evidence="1">The sequence shown here is derived from an EMBL/GenBank/DDBJ whole genome shotgun (WGS) entry which is preliminary data.</text>
</comment>
<evidence type="ECO:0000313" key="2">
    <source>
        <dbReference type="Proteomes" id="UP000239065"/>
    </source>
</evidence>
<dbReference type="EMBL" id="NXGJ01000002">
    <property type="protein sequence ID" value="PRM88639.1"/>
    <property type="molecule type" value="Genomic_DNA"/>
</dbReference>
<protein>
    <submittedName>
        <fullName evidence="1">Uncharacterized protein</fullName>
    </submittedName>
</protein>
<gene>
    <name evidence="1" type="ORF">CJ669_03135</name>
</gene>
<dbReference type="AlphaFoldDB" id="A0A2S9SQ49"/>
<organism evidence="1 2">
    <name type="scientific">Aliarcobacter cryaerophilus</name>
    <dbReference type="NCBI Taxonomy" id="28198"/>
    <lineage>
        <taxon>Bacteria</taxon>
        <taxon>Pseudomonadati</taxon>
        <taxon>Campylobacterota</taxon>
        <taxon>Epsilonproteobacteria</taxon>
        <taxon>Campylobacterales</taxon>
        <taxon>Arcobacteraceae</taxon>
        <taxon>Aliarcobacter</taxon>
    </lineage>
</organism>
<proteinExistence type="predicted"/>
<name>A0A2S9SQ49_9BACT</name>
<evidence type="ECO:0000313" key="1">
    <source>
        <dbReference type="EMBL" id="PRM88639.1"/>
    </source>
</evidence>
<reference evidence="1 2" key="1">
    <citation type="submission" date="2017-09" db="EMBL/GenBank/DDBJ databases">
        <title>Reassesment of A. cryaerophilus.</title>
        <authorList>
            <person name="Perez-Cataluna A."/>
            <person name="Collado L."/>
            <person name="Salgado O."/>
            <person name="Lefinanco V."/>
            <person name="Figueras M.J."/>
        </authorList>
    </citation>
    <scope>NUCLEOTIDE SEQUENCE [LARGE SCALE GENOMIC DNA]</scope>
    <source>
        <strain evidence="1 2">LMG 9861</strain>
    </source>
</reference>
<dbReference type="Proteomes" id="UP000239065">
    <property type="component" value="Unassembled WGS sequence"/>
</dbReference>